<name>A0ABV5FR41_9FLAO</name>
<sequence>MSKIILSLIFTFCAIISSNAKAKIPVCFPCETIETVQELPTDSEIQKIVGQKVNLAYLNNEYGALWLPVWNTDNKYVLSDISNNTYIEIDEQLAKILKEKHNFDIQTAESPLTFWKKIGGKLVLFAIIALIIWTYIPSKNKAKQVTPTNI</sequence>
<evidence type="ECO:0000256" key="2">
    <source>
        <dbReference type="SAM" id="SignalP"/>
    </source>
</evidence>
<gene>
    <name evidence="3" type="ORF">ACFFUQ_18435</name>
</gene>
<reference evidence="3 4" key="1">
    <citation type="submission" date="2024-09" db="EMBL/GenBank/DDBJ databases">
        <authorList>
            <person name="Sun Q."/>
            <person name="Mori K."/>
        </authorList>
    </citation>
    <scope>NUCLEOTIDE SEQUENCE [LARGE SCALE GENOMIC DNA]</scope>
    <source>
        <strain evidence="3 4">CECT 7908</strain>
    </source>
</reference>
<evidence type="ECO:0000313" key="3">
    <source>
        <dbReference type="EMBL" id="MFB9066001.1"/>
    </source>
</evidence>
<evidence type="ECO:0000313" key="4">
    <source>
        <dbReference type="Proteomes" id="UP001589589"/>
    </source>
</evidence>
<keyword evidence="1" id="KW-0812">Transmembrane</keyword>
<comment type="caution">
    <text evidence="3">The sequence shown here is derived from an EMBL/GenBank/DDBJ whole genome shotgun (WGS) entry which is preliminary data.</text>
</comment>
<dbReference type="Proteomes" id="UP001589589">
    <property type="component" value="Unassembled WGS sequence"/>
</dbReference>
<feature type="transmembrane region" description="Helical" evidence="1">
    <location>
        <begin position="118"/>
        <end position="136"/>
    </location>
</feature>
<feature type="chain" id="PRO_5045179312" evidence="2">
    <location>
        <begin position="23"/>
        <end position="150"/>
    </location>
</feature>
<organism evidence="3 4">
    <name type="scientific">Flavobacterium branchiarum</name>
    <dbReference type="NCBI Taxonomy" id="1114870"/>
    <lineage>
        <taxon>Bacteria</taxon>
        <taxon>Pseudomonadati</taxon>
        <taxon>Bacteroidota</taxon>
        <taxon>Flavobacteriia</taxon>
        <taxon>Flavobacteriales</taxon>
        <taxon>Flavobacteriaceae</taxon>
        <taxon>Flavobacterium</taxon>
    </lineage>
</organism>
<evidence type="ECO:0000256" key="1">
    <source>
        <dbReference type="SAM" id="Phobius"/>
    </source>
</evidence>
<protein>
    <submittedName>
        <fullName evidence="3">Uncharacterized protein</fullName>
    </submittedName>
</protein>
<dbReference type="EMBL" id="JBHMEX010000058">
    <property type="protein sequence ID" value="MFB9066001.1"/>
    <property type="molecule type" value="Genomic_DNA"/>
</dbReference>
<accession>A0ABV5FR41</accession>
<dbReference type="RefSeq" id="WP_290259896.1">
    <property type="nucleotide sequence ID" value="NZ_JAUFQQ010000003.1"/>
</dbReference>
<keyword evidence="1" id="KW-0472">Membrane</keyword>
<keyword evidence="1" id="KW-1133">Transmembrane helix</keyword>
<keyword evidence="2" id="KW-0732">Signal</keyword>
<proteinExistence type="predicted"/>
<keyword evidence="4" id="KW-1185">Reference proteome</keyword>
<feature type="signal peptide" evidence="2">
    <location>
        <begin position="1"/>
        <end position="22"/>
    </location>
</feature>